<dbReference type="PANTHER" id="PTHR15261">
    <property type="entry name" value="THROMBOSPONDIN-TYPE LAMININ G DOMAIN AND EAR REPEAT-CONTAINING"/>
    <property type="match status" value="1"/>
</dbReference>
<gene>
    <name evidence="2" type="ORF">ZHAS_00018125</name>
</gene>
<dbReference type="EMBL" id="KE525347">
    <property type="protein sequence ID" value="KFB50075.1"/>
    <property type="molecule type" value="Genomic_DNA"/>
</dbReference>
<dbReference type="EMBL" id="ATLV01023941">
    <property type="status" value="NOT_ANNOTATED_CDS"/>
    <property type="molecule type" value="Genomic_DNA"/>
</dbReference>
<dbReference type="PANTHER" id="PTHR15261:SF4">
    <property type="entry name" value="THROMBOSPONDIN-TYPE LAMININ G DOMAIN AND EAR REPEAT-CONTAINING PROTEIN"/>
    <property type="match status" value="1"/>
</dbReference>
<evidence type="ECO:0000313" key="3">
    <source>
        <dbReference type="EnsemblMetazoa" id="ASIC018125-PA"/>
    </source>
</evidence>
<evidence type="ECO:0000313" key="2">
    <source>
        <dbReference type="EMBL" id="KFB50075.1"/>
    </source>
</evidence>
<dbReference type="OrthoDB" id="188713at2759"/>
<dbReference type="EnsemblMetazoa" id="ASIC018125-RA">
    <property type="protein sequence ID" value="ASIC018125-PA"/>
    <property type="gene ID" value="ASIC018125"/>
</dbReference>
<reference evidence="2 4" key="1">
    <citation type="journal article" date="2014" name="BMC Genomics">
        <title>Genome sequence of Anopheles sinensis provides insight into genetics basis of mosquito competence for malaria parasites.</title>
        <authorList>
            <person name="Zhou D."/>
            <person name="Zhang D."/>
            <person name="Ding G."/>
            <person name="Shi L."/>
            <person name="Hou Q."/>
            <person name="Ye Y."/>
            <person name="Xu Y."/>
            <person name="Zhou H."/>
            <person name="Xiong C."/>
            <person name="Li S."/>
            <person name="Yu J."/>
            <person name="Hong S."/>
            <person name="Yu X."/>
            <person name="Zou P."/>
            <person name="Chen C."/>
            <person name="Chang X."/>
            <person name="Wang W."/>
            <person name="Lv Y."/>
            <person name="Sun Y."/>
            <person name="Ma L."/>
            <person name="Shen B."/>
            <person name="Zhu C."/>
        </authorList>
    </citation>
    <scope>NUCLEOTIDE SEQUENCE [LARGE SCALE GENOMIC DNA]</scope>
</reference>
<dbReference type="GO" id="GO:0007165">
    <property type="term" value="P:signal transduction"/>
    <property type="evidence" value="ECO:0007669"/>
    <property type="project" value="TreeGrafter"/>
</dbReference>
<keyword evidence="4" id="KW-1185">Reference proteome</keyword>
<name>A0A084WIN1_ANOSI</name>
<keyword evidence="1" id="KW-1133">Transmembrane helix</keyword>
<dbReference type="Proteomes" id="UP000030765">
    <property type="component" value="Unassembled WGS sequence"/>
</dbReference>
<evidence type="ECO:0000313" key="4">
    <source>
        <dbReference type="Proteomes" id="UP000030765"/>
    </source>
</evidence>
<dbReference type="VEuPathDB" id="VectorBase:ASIC018125"/>
<dbReference type="OMA" id="VRFENPI"/>
<dbReference type="VEuPathDB" id="VectorBase:ASIS007477"/>
<proteinExistence type="predicted"/>
<organism evidence="2">
    <name type="scientific">Anopheles sinensis</name>
    <name type="common">Mosquito</name>
    <dbReference type="NCBI Taxonomy" id="74873"/>
    <lineage>
        <taxon>Eukaryota</taxon>
        <taxon>Metazoa</taxon>
        <taxon>Ecdysozoa</taxon>
        <taxon>Arthropoda</taxon>
        <taxon>Hexapoda</taxon>
        <taxon>Insecta</taxon>
        <taxon>Pterygota</taxon>
        <taxon>Neoptera</taxon>
        <taxon>Endopterygota</taxon>
        <taxon>Diptera</taxon>
        <taxon>Nematocera</taxon>
        <taxon>Culicoidea</taxon>
        <taxon>Culicidae</taxon>
        <taxon>Anophelinae</taxon>
        <taxon>Anopheles</taxon>
    </lineage>
</organism>
<evidence type="ECO:0000256" key="1">
    <source>
        <dbReference type="SAM" id="Phobius"/>
    </source>
</evidence>
<sequence length="1992" mass="225502">MFYFQRAISTSKVSVSEATFLLIFPSISVYFGWEKLFLPPLFTTVRQVKGKFEKYLEHQAVTARHFDCVSIAHLGFVAVANYHDHELNVFDAGSPVFQIQEDGTTEVVQTFGQPNQHTVHLWVHGKNVYLTHTYTNLDASRPNVCPLYRWSGYFFDVVDHMPCYNAVQIEPFSIEQQMFVAVARQMAAGGMRKDSFSDIFVLNPDTQKLTLHQQIYTYSVSDIAYFFIEDRERREHFLMAGNSLTAGTGASNNEEGRKTSRDADQNSIVYKFVDGFFVPFQNVELNGVKMFLPVVHENGEFLLLVLCHDQPLLIYEYDGWKLVPSRIDYTGEAFAAGVAHMRVYRHIVNASVIVIANSNLFGKSVNLFTPQYGVENDLRQVYAHFIEWCERMHEQTAQVNLEELYNRLAELPDNAPDGARSIDKNIELQDSFVSKAKAGSIKTKNILIDDAHLSYVAEVNEYVQRVNDKMDLVEKTIHESVLTNGTVHWHGDLEVSELIAPAGQMKQLDVKVLNNGAHKTRQADDSTARVENDTTEVDRLIVDRFVNVRFWNGHAAESLLLIDDPPAKWKDVSVSAEKVVVGGNLYVNKLIDGIFFHPSNVLLPGVDQVLSGHNLVVKDLNVNRLTSKRLNSTDAAAVHRMMDQSRTLLAKSRGAMPQAYGNDFDTIDVDELKLTGLLNDMDPRYLTDNVLLHEAENQELVAKLVVDQITADNIVISDSKLSGIEWENVARINGAQQILQDLQFVQPITVDSLVLRDRLNHIPVIDGKLQVLLLDSNETQSITGTKTFDYVTLLKPIELQGKIDGDALSKMNPIVTTVEDLVLDGNYTILGNVTFNGPLWAHNIMSASGSHDFHRLATHGLRLDGTPASDQVIRFLQPVFVEHLGANKINELDVADLVPQAAGTVQYITGRKTFIGDLIVDGVADANEINKVDLNQLNRTIFRRGAEGVEQTIEGTIHFDTIITSVTNAKNILFEGKRMDRLLRFDIPQNVSAPVRFENCTIYVENAVVAQELQTDNSSLVFGYDMDYLYQDTLRPETDVATEAPVVVGHKSFRNLTVGQLVLLDGSTINSIAVENIKHILDDREKRTVIKQELYSFQGDITVNHLYFNGSINGIPKHLFCRAWLMRTGDQTFTVEQTFDTVMVEHLNVTGKLNGDTTMDQLLENVYRTDREEYINQAIFHEGIVSYEPCSVGGLVSGLDLSNDVLLKQSPEIQTLGTVQVSQTLEARGELHILNNLNGIHFPKLMEFFSPADDKERAERLPPNVEVRGNVYFEHDPTLIHLNGHNIQKLYDEVWLPHRPTVLTGRYHFESVEFQNSLHTNPVNHLDWNVVEARCLSGKRPQNISAPLLFEGDVTVYAGAVFDTLGLKGMLKSMKNSPGLDVHEYDRNVLRYNENQEITGKWTFHNLQILGDLHINMLNGHNVQTDYMRTDVSANNFTVTKRFRELHVESIVCPPPCVIQEVDMDEWYKNGLRLKGNQTLEGTLRIVDGVITGNVEVLGTVNGVRYDVDHLLLKSVPQSVNGTMSLITKFPKENKIFPLVFESLHAQTINRKDVAKFLTNAARNDKNPLTIRNSVTFVNPLEVEETLLEGDMLFGTNITHLILSTSYHTGVNELEAQVRSLNSVNEKLSENVFESSPVFSHFEKLKSLPIHAVRMLVFTLPLFPKPVEVVAVHMADSSRPSAINFYLWNSKESRLMPAKNIPSIVGRERVIVNMKRLNLGKNQHMFLQFFKQESNYFIQQILDLHVDPTGVNKFAPLYVMNSTRARDVIWMKLGKLDCIIMYSKGMIGFEVRCLREQNLIPILDVRQLEETVAPIQIVALENHFVMLDNNDRIQIWRPTVNFYLKHHQTIAVSRPSYISVARYENQLMLAINSEHTPNTAHHGSIEVWRKSLTTLNSTFTQHQLILTKVPKQLQFSVLPSNELLLYTLTENWLHPLVVYRYEGVTGFREVLTSNTIRQKAKRLSVLKFRQARKEIVAIVGPESTDFVNVVFV</sequence>
<protein>
    <submittedName>
        <fullName evidence="2">AGAP011897-PA-like protein</fullName>
    </submittedName>
</protein>
<accession>A0A084WIN1</accession>
<keyword evidence="1" id="KW-0812">Transmembrane</keyword>
<keyword evidence="1" id="KW-0472">Membrane</keyword>
<feature type="transmembrane region" description="Helical" evidence="1">
    <location>
        <begin position="12"/>
        <end position="33"/>
    </location>
</feature>
<reference evidence="3" key="2">
    <citation type="submission" date="2020-05" db="UniProtKB">
        <authorList>
            <consortium name="EnsemblMetazoa"/>
        </authorList>
    </citation>
    <scope>IDENTIFICATION</scope>
</reference>